<dbReference type="HOGENOM" id="CLU_000604_9_2_9"/>
<dbReference type="GO" id="GO:0022857">
    <property type="term" value="F:transmembrane transporter activity"/>
    <property type="evidence" value="ECO:0007669"/>
    <property type="project" value="UniProtKB-ARBA"/>
</dbReference>
<evidence type="ECO:0000259" key="11">
    <source>
        <dbReference type="PROSITE" id="PS50893"/>
    </source>
</evidence>
<dbReference type="RefSeq" id="WP_005215823.1">
    <property type="nucleotide sequence ID" value="NZ_KB291706.1"/>
</dbReference>
<dbReference type="Proteomes" id="UP000010420">
    <property type="component" value="Unassembled WGS sequence"/>
</dbReference>
<dbReference type="GO" id="GO:0098796">
    <property type="term" value="C:membrane protein complex"/>
    <property type="evidence" value="ECO:0007669"/>
    <property type="project" value="UniProtKB-ARBA"/>
</dbReference>
<dbReference type="PROSITE" id="PS00211">
    <property type="entry name" value="ABC_TRANSPORTER_1"/>
    <property type="match status" value="1"/>
</dbReference>
<keyword evidence="2" id="KW-0813">Transport</keyword>
<comment type="subcellular location">
    <subcellularLocation>
        <location evidence="1">Cell inner membrane</location>
        <topology evidence="1">Multi-pass membrane protein</topology>
    </subcellularLocation>
</comment>
<dbReference type="OrthoDB" id="2079174at2"/>
<evidence type="ECO:0000313" key="13">
    <source>
        <dbReference type="Proteomes" id="UP000010420"/>
    </source>
</evidence>
<evidence type="ECO:0000256" key="2">
    <source>
        <dbReference type="ARBA" id="ARBA00022448"/>
    </source>
</evidence>
<dbReference type="PROSITE" id="PS50893">
    <property type="entry name" value="ABC_TRANSPORTER_2"/>
    <property type="match status" value="1"/>
</dbReference>
<dbReference type="PANTHER" id="PTHR42798">
    <property type="entry name" value="LIPOPROTEIN-RELEASING SYSTEM ATP-BINDING PROTEIN LOLD"/>
    <property type="match status" value="1"/>
</dbReference>
<proteinExistence type="inferred from homology"/>
<dbReference type="AlphaFoldDB" id="L1Q3K1"/>
<feature type="transmembrane region" description="Helical" evidence="10">
    <location>
        <begin position="262"/>
        <end position="281"/>
    </location>
</feature>
<feature type="transmembrane region" description="Helical" evidence="10">
    <location>
        <begin position="698"/>
        <end position="724"/>
    </location>
</feature>
<feature type="transmembrane region" description="Helical" evidence="10">
    <location>
        <begin position="648"/>
        <end position="677"/>
    </location>
</feature>
<dbReference type="FunFam" id="3.40.50.300:FF:000032">
    <property type="entry name" value="Export ABC transporter ATP-binding protein"/>
    <property type="match status" value="1"/>
</dbReference>
<reference evidence="12 13" key="1">
    <citation type="submission" date="2012-05" db="EMBL/GenBank/DDBJ databases">
        <authorList>
            <person name="Weinstock G."/>
            <person name="Sodergren E."/>
            <person name="Lobos E.A."/>
            <person name="Fulton L."/>
            <person name="Fulton R."/>
            <person name="Courtney L."/>
            <person name="Fronick C."/>
            <person name="O'Laughlin M."/>
            <person name="Godfrey J."/>
            <person name="Wilson R.M."/>
            <person name="Miner T."/>
            <person name="Farmer C."/>
            <person name="Delehaunty K."/>
            <person name="Cordes M."/>
            <person name="Minx P."/>
            <person name="Tomlinson C."/>
            <person name="Chen J."/>
            <person name="Wollam A."/>
            <person name="Pepin K.H."/>
            <person name="Bhonagiri V."/>
            <person name="Zhang X."/>
            <person name="Suruliraj S."/>
            <person name="Warren W."/>
            <person name="Mitreva M."/>
            <person name="Mardis E.R."/>
            <person name="Wilson R.K."/>
        </authorList>
    </citation>
    <scope>NUCLEOTIDE SEQUENCE [LARGE SCALE GENOMIC DNA]</scope>
    <source>
        <strain evidence="12 13">DSM 1785</strain>
    </source>
</reference>
<dbReference type="InterPro" id="IPR027417">
    <property type="entry name" value="P-loop_NTPase"/>
</dbReference>
<dbReference type="PANTHER" id="PTHR42798:SF6">
    <property type="entry name" value="CELL DIVISION ATP-BINDING PROTEIN FTSE"/>
    <property type="match status" value="1"/>
</dbReference>
<keyword evidence="13" id="KW-1185">Reference proteome</keyword>
<keyword evidence="8 10" id="KW-0472">Membrane</keyword>
<evidence type="ECO:0000256" key="3">
    <source>
        <dbReference type="ARBA" id="ARBA00022475"/>
    </source>
</evidence>
<dbReference type="InterPro" id="IPR017911">
    <property type="entry name" value="MacB-like_ATP-bd"/>
</dbReference>
<dbReference type="Gene3D" id="3.40.50.300">
    <property type="entry name" value="P-loop containing nucleotide triphosphate hydrolases"/>
    <property type="match status" value="1"/>
</dbReference>
<keyword evidence="6 12" id="KW-0067">ATP-binding</keyword>
<comment type="caution">
    <text evidence="12">The sequence shown here is derived from an EMBL/GenBank/DDBJ whole genome shotgun (WGS) entry which is preliminary data.</text>
</comment>
<dbReference type="STRING" id="545697.HMPREF0216_03175"/>
<evidence type="ECO:0000256" key="8">
    <source>
        <dbReference type="ARBA" id="ARBA00023136"/>
    </source>
</evidence>
<dbReference type="InterPro" id="IPR003838">
    <property type="entry name" value="ABC3_permease_C"/>
</dbReference>
<dbReference type="Pfam" id="PF02687">
    <property type="entry name" value="FtsX"/>
    <property type="match status" value="1"/>
</dbReference>
<organism evidence="12 13">
    <name type="scientific">Clostridium celatum DSM 1785</name>
    <dbReference type="NCBI Taxonomy" id="545697"/>
    <lineage>
        <taxon>Bacteria</taxon>
        <taxon>Bacillati</taxon>
        <taxon>Bacillota</taxon>
        <taxon>Clostridia</taxon>
        <taxon>Eubacteriales</taxon>
        <taxon>Clostridiaceae</taxon>
        <taxon>Clostridium</taxon>
    </lineage>
</organism>
<dbReference type="SUPFAM" id="SSF52540">
    <property type="entry name" value="P-loop containing nucleoside triphosphate hydrolases"/>
    <property type="match status" value="1"/>
</dbReference>
<dbReference type="eggNOG" id="COG1136">
    <property type="taxonomic scope" value="Bacteria"/>
</dbReference>
<evidence type="ECO:0000256" key="1">
    <source>
        <dbReference type="ARBA" id="ARBA00004429"/>
    </source>
</evidence>
<keyword evidence="3" id="KW-1003">Cell membrane</keyword>
<sequence length="781" mass="86421">MLSLKNIKKSYVTGEFKQVALDGVNLNFREKEFVAILGPSGSGKTTCLNVIGGLDKYDSGDLIINGKSTKEFKDSDWDAYRNNSVGFIFQSYNLITHLSIIDNVEMGMTLSGVSPAEKKKKALEVLEKVGLKDHVHKRPNQLSGGQMQRVAIARALANDPDIILADEPTGALDTKTSIQIMELIKEIAKDKLVIMVTHNPELANEYADRIVEFRDGNVISDSNPLKEEKSSSKYSLKKTSMNFFTALKLSAMNIKTKKWRTLLTAFASSIGIIGIALILSLSNGFDKQINTFESDTLSGFPIVITQSTADMDIETMREQAKQFAGNKTEDEDKYPKVDVIYPYDSSENSFVHSNNFSTEYIDYLESIDKGLLSGISYTRIVNMNLLKSDGEVATPVSTSDLSFTAYPTNLDETQEGYIEKSYDLLAGEYPSEIGDLVLIVDSYNKVDVSILNALGIDSDKDEINFDDIIGYELKVVLNDNYYKKVGDNFTLAANPTNMIELYNNDSNITVKIAGIIRAKEDTKITILSPGIAYSDKLSKAFIEDAQNSEIVKAQKESDYNVLTGEIFDNKNEMNPNSTSNNTKENMLSYLGADGKPYMITLYPKDFETKENVTDYLDKWNEDKDKEDVVIYNDMASTFVNLSGGIMDAITMVLIAFAAISLVVSLIMVGIITYISVLERTKEIGVLRALGARKKDITRVFNAETFIVGTCSGLLGILIAWLLTFPVNRVLYKLTDLEGVAVLNPVHAIVLVIISVGLTMLGGWIPAKMASKKDPVEALRSE</sequence>
<protein>
    <submittedName>
        <fullName evidence="12">ABC transporter, ATP-binding protein</fullName>
    </submittedName>
</protein>
<feature type="domain" description="ABC transporter" evidence="11">
    <location>
        <begin position="2"/>
        <end position="240"/>
    </location>
</feature>
<feature type="transmembrane region" description="Helical" evidence="10">
    <location>
        <begin position="744"/>
        <end position="764"/>
    </location>
</feature>
<evidence type="ECO:0000313" key="12">
    <source>
        <dbReference type="EMBL" id="EKY22584.1"/>
    </source>
</evidence>
<evidence type="ECO:0000256" key="6">
    <source>
        <dbReference type="ARBA" id="ARBA00022840"/>
    </source>
</evidence>
<name>L1Q3K1_9CLOT</name>
<evidence type="ECO:0000256" key="10">
    <source>
        <dbReference type="SAM" id="Phobius"/>
    </source>
</evidence>
<keyword evidence="7 10" id="KW-1133">Transmembrane helix</keyword>
<dbReference type="GO" id="GO:0016887">
    <property type="term" value="F:ATP hydrolysis activity"/>
    <property type="evidence" value="ECO:0007669"/>
    <property type="project" value="InterPro"/>
</dbReference>
<dbReference type="eggNOG" id="COG0577">
    <property type="taxonomic scope" value="Bacteria"/>
</dbReference>
<comment type="similarity">
    <text evidence="9">Belongs to the ABC transporter superfamily. Macrolide exporter (TC 3.A.1.122) family.</text>
</comment>
<keyword evidence="5" id="KW-0547">Nucleotide-binding</keyword>
<gene>
    <name evidence="12" type="ORF">HMPREF0216_03175</name>
</gene>
<keyword evidence="4 10" id="KW-0812">Transmembrane</keyword>
<dbReference type="GO" id="GO:0005524">
    <property type="term" value="F:ATP binding"/>
    <property type="evidence" value="ECO:0007669"/>
    <property type="project" value="UniProtKB-KW"/>
</dbReference>
<dbReference type="GO" id="GO:0005886">
    <property type="term" value="C:plasma membrane"/>
    <property type="evidence" value="ECO:0007669"/>
    <property type="project" value="UniProtKB-SubCell"/>
</dbReference>
<accession>L1Q3K1</accession>
<dbReference type="CDD" id="cd03255">
    <property type="entry name" value="ABC_MJ0796_LolCDE_FtsE"/>
    <property type="match status" value="1"/>
</dbReference>
<evidence type="ECO:0000256" key="5">
    <source>
        <dbReference type="ARBA" id="ARBA00022741"/>
    </source>
</evidence>
<dbReference type="SMART" id="SM00382">
    <property type="entry name" value="AAA"/>
    <property type="match status" value="1"/>
</dbReference>
<evidence type="ECO:0000256" key="7">
    <source>
        <dbReference type="ARBA" id="ARBA00022989"/>
    </source>
</evidence>
<dbReference type="PATRIC" id="fig|545697.3.peg.3108"/>
<dbReference type="EMBL" id="AMEZ01000121">
    <property type="protein sequence ID" value="EKY22584.1"/>
    <property type="molecule type" value="Genomic_DNA"/>
</dbReference>
<dbReference type="Pfam" id="PF00005">
    <property type="entry name" value="ABC_tran"/>
    <property type="match status" value="1"/>
</dbReference>
<evidence type="ECO:0000256" key="9">
    <source>
        <dbReference type="ARBA" id="ARBA00038388"/>
    </source>
</evidence>
<dbReference type="InterPro" id="IPR017871">
    <property type="entry name" value="ABC_transporter-like_CS"/>
</dbReference>
<dbReference type="InterPro" id="IPR003593">
    <property type="entry name" value="AAA+_ATPase"/>
</dbReference>
<dbReference type="InterPro" id="IPR003439">
    <property type="entry name" value="ABC_transporter-like_ATP-bd"/>
</dbReference>
<evidence type="ECO:0000256" key="4">
    <source>
        <dbReference type="ARBA" id="ARBA00022692"/>
    </source>
</evidence>